<protein>
    <recommendedName>
        <fullName evidence="2">histidine kinase</fullName>
        <ecNumber evidence="2">2.7.13.3</ecNumber>
    </recommendedName>
</protein>
<evidence type="ECO:0000256" key="3">
    <source>
        <dbReference type="ARBA" id="ARBA00022553"/>
    </source>
</evidence>
<dbReference type="PANTHER" id="PTHR43065:SF42">
    <property type="entry name" value="TWO-COMPONENT SENSOR PPRA"/>
    <property type="match status" value="1"/>
</dbReference>
<dbReference type="GO" id="GO:0000155">
    <property type="term" value="F:phosphorelay sensor kinase activity"/>
    <property type="evidence" value="ECO:0007669"/>
    <property type="project" value="InterPro"/>
</dbReference>
<feature type="chain" id="PRO_5029894005" description="histidine kinase" evidence="6">
    <location>
        <begin position="20"/>
        <end position="718"/>
    </location>
</feature>
<dbReference type="SUPFAM" id="SSF55874">
    <property type="entry name" value="ATPase domain of HSP90 chaperone/DNA topoisomerase II/histidine kinase"/>
    <property type="match status" value="1"/>
</dbReference>
<dbReference type="InterPro" id="IPR003594">
    <property type="entry name" value="HATPase_dom"/>
</dbReference>
<evidence type="ECO:0000313" key="9">
    <source>
        <dbReference type="Proteomes" id="UP000436006"/>
    </source>
</evidence>
<dbReference type="PRINTS" id="PR00344">
    <property type="entry name" value="BCTRLSENSOR"/>
</dbReference>
<keyword evidence="5" id="KW-0812">Transmembrane</keyword>
<evidence type="ECO:0000256" key="4">
    <source>
        <dbReference type="SAM" id="Coils"/>
    </source>
</evidence>
<accession>A0A7K1SQM3</accession>
<evidence type="ECO:0000256" key="2">
    <source>
        <dbReference type="ARBA" id="ARBA00012438"/>
    </source>
</evidence>
<keyword evidence="8" id="KW-0808">Transferase</keyword>
<dbReference type="RefSeq" id="WP_157590695.1">
    <property type="nucleotide sequence ID" value="NZ_WPIN01000028.1"/>
</dbReference>
<dbReference type="InterPro" id="IPR036097">
    <property type="entry name" value="HisK_dim/P_sf"/>
</dbReference>
<dbReference type="InterPro" id="IPR008979">
    <property type="entry name" value="Galactose-bd-like_sf"/>
</dbReference>
<comment type="caution">
    <text evidence="8">The sequence shown here is derived from an EMBL/GenBank/DDBJ whole genome shotgun (WGS) entry which is preliminary data.</text>
</comment>
<dbReference type="Pfam" id="PF02518">
    <property type="entry name" value="HATPase_c"/>
    <property type="match status" value="1"/>
</dbReference>
<keyword evidence="9" id="KW-1185">Reference proteome</keyword>
<sequence>MKLTPLFVWLCLVSLPVFSQSAFHIDSLPADGVRLDKNWKWHLGDNQSWAKPDFDDSRWDTISPIKDINLLDQLPQQSIGWLRVHLSVSPALRGKMVSLDIQQVGASELFLNGKLIFRAGKISAEKRLEIGSVYPYNQPISLDTSAVQVIAVRYAFTREQLIKNRFPLSFFRLNLKTSAVAEALETKQNTFVVVEFILFGVFLALGLLQLLLYATSTEQRTALLLGLFLATQSIVHLLDGASSASDYLFKLFGINNFLLVFYFSYILFIIAIAVSSFFYLLGIYEYFGKSRNWFFGLTVTITFSSIPMGLLLGPLYGFLAQFIPAFIIPFSEILRVGLLAVKRKQPGAKLFTLVHSITLFVFIAWTVSVFLPFVSGFLAQNVTYLFSISFLGLSLAISLLLAQERAAINKTLRKQLLELDNLSKKTIAQEQEKQQLLATQNERLEQQVEARTAELKASQTQLIQKEKLASLGELTAGIAHEIQNPLNFVNNFSEVSTELVTELEEEQSKPERDTELEAELLTDLKQNLKKIMHHGGRASSIVKGMLEHSRTESGERRSTDLNALADEYLKIAYHGLKAKDKSFNCELVTDFDSTLKPMEVAPQEIGRVLLNLYNNAFYAVHERAHQRSDANYQPKVEVRTQRKESGVEIRVKDNGTGISESVKAKIFQPFFTTKPTGEGTGLGLSLSYDIITKGHGGTLTVESTGGSGTEFVIILPTT</sequence>
<dbReference type="InterPro" id="IPR005467">
    <property type="entry name" value="His_kinase_dom"/>
</dbReference>
<feature type="transmembrane region" description="Helical" evidence="5">
    <location>
        <begin position="293"/>
        <end position="312"/>
    </location>
</feature>
<keyword evidence="3" id="KW-0597">Phosphoprotein</keyword>
<feature type="transmembrane region" description="Helical" evidence="5">
    <location>
        <begin position="191"/>
        <end position="214"/>
    </location>
</feature>
<dbReference type="Gene3D" id="2.60.120.260">
    <property type="entry name" value="Galactose-binding domain-like"/>
    <property type="match status" value="1"/>
</dbReference>
<keyword evidence="5" id="KW-1133">Transmembrane helix</keyword>
<dbReference type="Gene3D" id="3.30.565.10">
    <property type="entry name" value="Histidine kinase-like ATPase, C-terminal domain"/>
    <property type="match status" value="1"/>
</dbReference>
<keyword evidence="4" id="KW-0175">Coiled coil</keyword>
<feature type="coiled-coil region" evidence="4">
    <location>
        <begin position="419"/>
        <end position="461"/>
    </location>
</feature>
<dbReference type="InterPro" id="IPR003661">
    <property type="entry name" value="HisK_dim/P_dom"/>
</dbReference>
<keyword evidence="5" id="KW-0472">Membrane</keyword>
<feature type="transmembrane region" description="Helical" evidence="5">
    <location>
        <begin position="353"/>
        <end position="378"/>
    </location>
</feature>
<feature type="transmembrane region" description="Helical" evidence="5">
    <location>
        <begin position="384"/>
        <end position="402"/>
    </location>
</feature>
<keyword evidence="8" id="KW-0418">Kinase</keyword>
<dbReference type="EC" id="2.7.13.3" evidence="2"/>
<dbReference type="PROSITE" id="PS50109">
    <property type="entry name" value="HIS_KIN"/>
    <property type="match status" value="1"/>
</dbReference>
<gene>
    <name evidence="8" type="ORF">GO755_38135</name>
</gene>
<dbReference type="Gene3D" id="1.10.287.130">
    <property type="match status" value="1"/>
</dbReference>
<keyword evidence="6" id="KW-0732">Signal</keyword>
<dbReference type="SMART" id="SM00388">
    <property type="entry name" value="HisKA"/>
    <property type="match status" value="1"/>
</dbReference>
<evidence type="ECO:0000313" key="8">
    <source>
        <dbReference type="EMBL" id="MVM35896.1"/>
    </source>
</evidence>
<dbReference type="Pfam" id="PF00512">
    <property type="entry name" value="HisKA"/>
    <property type="match status" value="1"/>
</dbReference>
<name>A0A7K1SQM3_9BACT</name>
<dbReference type="SUPFAM" id="SSF47384">
    <property type="entry name" value="Homodimeric domain of signal transducing histidine kinase"/>
    <property type="match status" value="1"/>
</dbReference>
<evidence type="ECO:0000256" key="5">
    <source>
        <dbReference type="SAM" id="Phobius"/>
    </source>
</evidence>
<dbReference type="Proteomes" id="UP000436006">
    <property type="component" value="Unassembled WGS sequence"/>
</dbReference>
<dbReference type="InterPro" id="IPR004358">
    <property type="entry name" value="Sig_transdc_His_kin-like_C"/>
</dbReference>
<dbReference type="SMART" id="SM00387">
    <property type="entry name" value="HATPase_c"/>
    <property type="match status" value="1"/>
</dbReference>
<feature type="transmembrane region" description="Helical" evidence="5">
    <location>
        <begin position="258"/>
        <end position="281"/>
    </location>
</feature>
<feature type="transmembrane region" description="Helical" evidence="5">
    <location>
        <begin position="318"/>
        <end position="341"/>
    </location>
</feature>
<evidence type="ECO:0000256" key="1">
    <source>
        <dbReference type="ARBA" id="ARBA00000085"/>
    </source>
</evidence>
<dbReference type="SUPFAM" id="SSF49785">
    <property type="entry name" value="Galactose-binding domain-like"/>
    <property type="match status" value="1"/>
</dbReference>
<feature type="signal peptide" evidence="6">
    <location>
        <begin position="1"/>
        <end position="19"/>
    </location>
</feature>
<organism evidence="8 9">
    <name type="scientific">Spirosoma arboris</name>
    <dbReference type="NCBI Taxonomy" id="2682092"/>
    <lineage>
        <taxon>Bacteria</taxon>
        <taxon>Pseudomonadati</taxon>
        <taxon>Bacteroidota</taxon>
        <taxon>Cytophagia</taxon>
        <taxon>Cytophagales</taxon>
        <taxon>Cytophagaceae</taxon>
        <taxon>Spirosoma</taxon>
    </lineage>
</organism>
<evidence type="ECO:0000256" key="6">
    <source>
        <dbReference type="SAM" id="SignalP"/>
    </source>
</evidence>
<reference evidence="8 9" key="1">
    <citation type="submission" date="2019-12" db="EMBL/GenBank/DDBJ databases">
        <title>Spirosoma sp. HMF4905 genome sequencing and assembly.</title>
        <authorList>
            <person name="Kang H."/>
            <person name="Cha I."/>
            <person name="Kim H."/>
            <person name="Joh K."/>
        </authorList>
    </citation>
    <scope>NUCLEOTIDE SEQUENCE [LARGE SCALE GENOMIC DNA]</scope>
    <source>
        <strain evidence="8 9">HMF4905</strain>
    </source>
</reference>
<evidence type="ECO:0000259" key="7">
    <source>
        <dbReference type="PROSITE" id="PS50109"/>
    </source>
</evidence>
<feature type="domain" description="Histidine kinase" evidence="7">
    <location>
        <begin position="477"/>
        <end position="718"/>
    </location>
</feature>
<feature type="transmembrane region" description="Helical" evidence="5">
    <location>
        <begin position="221"/>
        <end position="238"/>
    </location>
</feature>
<comment type="catalytic activity">
    <reaction evidence="1">
        <text>ATP + protein L-histidine = ADP + protein N-phospho-L-histidine.</text>
        <dbReference type="EC" id="2.7.13.3"/>
    </reaction>
</comment>
<dbReference type="PANTHER" id="PTHR43065">
    <property type="entry name" value="SENSOR HISTIDINE KINASE"/>
    <property type="match status" value="1"/>
</dbReference>
<dbReference type="AlphaFoldDB" id="A0A7K1SQM3"/>
<proteinExistence type="predicted"/>
<dbReference type="EMBL" id="WPIN01000028">
    <property type="protein sequence ID" value="MVM35896.1"/>
    <property type="molecule type" value="Genomic_DNA"/>
</dbReference>
<dbReference type="CDD" id="cd00082">
    <property type="entry name" value="HisKA"/>
    <property type="match status" value="1"/>
</dbReference>
<dbReference type="InterPro" id="IPR036890">
    <property type="entry name" value="HATPase_C_sf"/>
</dbReference>